<gene>
    <name evidence="2" type="ORF">JYP50_04815</name>
</gene>
<accession>A0A939DE94</accession>
<dbReference type="InterPro" id="IPR011576">
    <property type="entry name" value="Pyridox_Oxase_N"/>
</dbReference>
<comment type="caution">
    <text evidence="2">The sequence shown here is derived from an EMBL/GenBank/DDBJ whole genome shotgun (WGS) entry which is preliminary data.</text>
</comment>
<protein>
    <submittedName>
        <fullName evidence="2">Pyridoxamine 5'-phosphate oxidase family protein</fullName>
    </submittedName>
</protein>
<evidence type="ECO:0000259" key="1">
    <source>
        <dbReference type="Pfam" id="PF01243"/>
    </source>
</evidence>
<dbReference type="PANTHER" id="PTHR42815">
    <property type="entry name" value="FAD-BINDING, PUTATIVE (AFU_ORTHOLOGUE AFUA_6G07600)-RELATED"/>
    <property type="match status" value="1"/>
</dbReference>
<dbReference type="PANTHER" id="PTHR42815:SF2">
    <property type="entry name" value="FAD-BINDING, PUTATIVE (AFU_ORTHOLOGUE AFUA_6G07600)-RELATED"/>
    <property type="match status" value="1"/>
</dbReference>
<dbReference type="AlphaFoldDB" id="A0A939DE94"/>
<evidence type="ECO:0000313" key="2">
    <source>
        <dbReference type="EMBL" id="MBN7795897.1"/>
    </source>
</evidence>
<dbReference type="RefSeq" id="WP_206559335.1">
    <property type="nucleotide sequence ID" value="NZ_JAFKCZ010000003.1"/>
</dbReference>
<dbReference type="EMBL" id="JAFKCZ010000003">
    <property type="protein sequence ID" value="MBN7795897.1"/>
    <property type="molecule type" value="Genomic_DNA"/>
</dbReference>
<proteinExistence type="predicted"/>
<dbReference type="Pfam" id="PF01243">
    <property type="entry name" value="PNPOx_N"/>
    <property type="match status" value="1"/>
</dbReference>
<dbReference type="Proteomes" id="UP000664303">
    <property type="component" value="Unassembled WGS sequence"/>
</dbReference>
<dbReference type="SUPFAM" id="SSF50475">
    <property type="entry name" value="FMN-binding split barrel"/>
    <property type="match status" value="1"/>
</dbReference>
<feature type="domain" description="Pyridoxamine 5'-phosphate oxidase N-terminal" evidence="1">
    <location>
        <begin position="30"/>
        <end position="149"/>
    </location>
</feature>
<name>A0A939DE94_9GAMM</name>
<dbReference type="InterPro" id="IPR012349">
    <property type="entry name" value="Split_barrel_FMN-bd"/>
</dbReference>
<dbReference type="NCBIfam" id="TIGR04025">
    <property type="entry name" value="PPOX_FMN_DR2398"/>
    <property type="match status" value="1"/>
</dbReference>
<evidence type="ECO:0000313" key="3">
    <source>
        <dbReference type="Proteomes" id="UP000664303"/>
    </source>
</evidence>
<reference evidence="2" key="1">
    <citation type="submission" date="2021-02" db="EMBL/GenBank/DDBJ databases">
        <title>PHA producing bacteria isolated from coastal sediment in Guangdong, Shenzhen.</title>
        <authorList>
            <person name="Zheng W."/>
            <person name="Yu S."/>
            <person name="Huang Y."/>
        </authorList>
    </citation>
    <scope>NUCLEOTIDE SEQUENCE</scope>
    <source>
        <strain evidence="2">TN14-10</strain>
    </source>
</reference>
<keyword evidence="3" id="KW-1185">Reference proteome</keyword>
<dbReference type="Gene3D" id="2.30.110.10">
    <property type="entry name" value="Electron Transport, Fmn-binding Protein, Chain A"/>
    <property type="match status" value="1"/>
</dbReference>
<dbReference type="InterPro" id="IPR024029">
    <property type="entry name" value="Pyridox_Oxase_FMN-dep"/>
</dbReference>
<sequence length="203" mass="22377">MTTIASVEELEAVYGEPAEPSIVKEINYLSAEYRALIEASPMMILATSGPNGLDCTPRGDKRGFVRVVDERTLVFPDRRGNNRIDSLRNIVRDHRVATLFLIPGYGTMLRVNGTATVSTDGDLLASFAVEGKLPRTAVIVKVESAFFHCARAIVRSGLWDPGNFIDPDELPTPGQMLAALSDGRQGGREYDAQWPERARKTLW</sequence>
<organism evidence="2 3">
    <name type="scientific">Parahaliea mediterranea</name>
    <dbReference type="NCBI Taxonomy" id="651086"/>
    <lineage>
        <taxon>Bacteria</taxon>
        <taxon>Pseudomonadati</taxon>
        <taxon>Pseudomonadota</taxon>
        <taxon>Gammaproteobacteria</taxon>
        <taxon>Cellvibrionales</taxon>
        <taxon>Halieaceae</taxon>
        <taxon>Parahaliea</taxon>
    </lineage>
</organism>